<keyword evidence="2" id="KW-1185">Reference proteome</keyword>
<name>A0ABZ2A1Z8_STRNV</name>
<reference evidence="1" key="1">
    <citation type="submission" date="2022-10" db="EMBL/GenBank/DDBJ databases">
        <title>The complete genomes of actinobacterial strains from the NBC collection.</title>
        <authorList>
            <person name="Joergensen T.S."/>
            <person name="Alvarez Arevalo M."/>
            <person name="Sterndorff E.B."/>
            <person name="Faurdal D."/>
            <person name="Vuksanovic O."/>
            <person name="Mourched A.-S."/>
            <person name="Charusanti P."/>
            <person name="Shaw S."/>
            <person name="Blin K."/>
            <person name="Weber T."/>
        </authorList>
    </citation>
    <scope>NUCLEOTIDE SEQUENCE</scope>
    <source>
        <strain evidence="1">NBC_01432</strain>
    </source>
</reference>
<evidence type="ECO:0000313" key="1">
    <source>
        <dbReference type="EMBL" id="WUX51454.1"/>
    </source>
</evidence>
<dbReference type="EMBL" id="CP109495">
    <property type="protein sequence ID" value="WUX51454.1"/>
    <property type="molecule type" value="Genomic_DNA"/>
</dbReference>
<sequence>MPPHPSEDRLAQLRGHLPPQSYSARKITALTANPACARRAVLDAAGVDKAQLALRLGHEPRFGQSPFAIARSQGFEALVMWGGYAELIRLLREELSVPVEEAAVADLHEVAGRTTLPARERETRRLLARIAEGGADRLILDHPVLTLEVAGHTAYLEPDVVTHRIGDRFHTVAIRSFSAVDGQADPVAVAETARQAAVYVLALRRAFAAARIDPTLVSHRFLLVCPQDFSNRPYGRLLDIRQEIDAIEFQLGRLRRAEDLAALLPAGSTFDLSRSTDGAPTRSDAELRASVDALDAAYAPSCLGFCELSGHCRTEASANGSPARLGTAVRGDLPGIDSTRTALAYLDGTATPEPELADVVDLLTAADRLRSLRGGGAA</sequence>
<dbReference type="RefSeq" id="WP_329075112.1">
    <property type="nucleotide sequence ID" value="NZ_CP109495.1"/>
</dbReference>
<protein>
    <submittedName>
        <fullName evidence="1">Uncharacterized protein</fullName>
    </submittedName>
</protein>
<accession>A0ABZ2A1Z8</accession>
<proteinExistence type="predicted"/>
<gene>
    <name evidence="1" type="ORF">OG442_07875</name>
</gene>
<organism evidence="1 2">
    <name type="scientific">Streptomyces niveus</name>
    <name type="common">Streptomyces spheroides</name>
    <dbReference type="NCBI Taxonomy" id="193462"/>
    <lineage>
        <taxon>Bacteria</taxon>
        <taxon>Bacillati</taxon>
        <taxon>Actinomycetota</taxon>
        <taxon>Actinomycetes</taxon>
        <taxon>Kitasatosporales</taxon>
        <taxon>Streptomycetaceae</taxon>
        <taxon>Streptomyces</taxon>
    </lineage>
</organism>
<evidence type="ECO:0000313" key="2">
    <source>
        <dbReference type="Proteomes" id="UP001432209"/>
    </source>
</evidence>
<dbReference type="Proteomes" id="UP001432209">
    <property type="component" value="Chromosome"/>
</dbReference>